<dbReference type="InterPro" id="IPR001173">
    <property type="entry name" value="Glyco_trans_2-like"/>
</dbReference>
<evidence type="ECO:0000256" key="1">
    <source>
        <dbReference type="ARBA" id="ARBA00022475"/>
    </source>
</evidence>
<feature type="domain" description="Glycosyltransferase 2-like" evidence="10">
    <location>
        <begin position="10"/>
        <end position="174"/>
    </location>
</feature>
<evidence type="ECO:0000313" key="11">
    <source>
        <dbReference type="EMBL" id="TWT95611.1"/>
    </source>
</evidence>
<dbReference type="EC" id="2.4.2.53" evidence="11"/>
<dbReference type="OrthoDB" id="9807778at2"/>
<feature type="transmembrane region" description="Helical" evidence="9">
    <location>
        <begin position="242"/>
        <end position="265"/>
    </location>
</feature>
<dbReference type="Proteomes" id="UP000316213">
    <property type="component" value="Unassembled WGS sequence"/>
</dbReference>
<keyword evidence="3 11" id="KW-0808">Transferase</keyword>
<evidence type="ECO:0000256" key="5">
    <source>
        <dbReference type="ARBA" id="ARBA00022985"/>
    </source>
</evidence>
<gene>
    <name evidence="11" type="primary">arnC_1</name>
    <name evidence="11" type="ORF">Pla100_32520</name>
</gene>
<dbReference type="PANTHER" id="PTHR48090:SF3">
    <property type="entry name" value="UNDECAPRENYL-PHOSPHATE 4-DEOXY-4-FORMAMIDO-L-ARABINOSE TRANSFERASE"/>
    <property type="match status" value="1"/>
</dbReference>
<dbReference type="AlphaFoldDB" id="A0A5C6A995"/>
<evidence type="ECO:0000256" key="8">
    <source>
        <dbReference type="SAM" id="MobiDB-lite"/>
    </source>
</evidence>
<dbReference type="Gene3D" id="3.90.550.10">
    <property type="entry name" value="Spore Coat Polysaccharide Biosynthesis Protein SpsA, Chain A"/>
    <property type="match status" value="1"/>
</dbReference>
<sequence>MNQSPGRDLSIIIPLYNEQDCVKPLFAALGEAFADVDRLLEIILVDDGSRDQTYRTAVAESETTDLPVKIISLQRNFGQTAAMQAGIDAATGRLIATLDGDLQNDPADIPAMVQALEDRQLDLLVGRRAKRQDGLVLRLIPSWIANRLIAMTTGVRISDYGCSLKIYRGDVIRQIRLIGEMHRFIPAWVAAVTDPSRIGEMDVRHRARQFGSSKYGISRTIRVVIDLLSVLFFMRYRNRPGHFFGSCGMLVGGLGMSLMAMLLVSKFLYGQDIGTRPLLLIAVVAILSSLQLICFGVMAEMLARNSNTGPVSDVASQRLTSHQGSSHRGSSHRGYWVREQTMSASYPSDSDELMISLPSNRSVITRKAG</sequence>
<keyword evidence="5" id="KW-0448">Lipopolysaccharide biosynthesis</keyword>
<feature type="transmembrane region" description="Helical" evidence="9">
    <location>
        <begin position="277"/>
        <end position="298"/>
    </location>
</feature>
<evidence type="ECO:0000256" key="4">
    <source>
        <dbReference type="ARBA" id="ARBA00022692"/>
    </source>
</evidence>
<reference evidence="11 12" key="1">
    <citation type="submission" date="2019-02" db="EMBL/GenBank/DDBJ databases">
        <title>Deep-cultivation of Planctomycetes and their phenomic and genomic characterization uncovers novel biology.</title>
        <authorList>
            <person name="Wiegand S."/>
            <person name="Jogler M."/>
            <person name="Boedeker C."/>
            <person name="Pinto D."/>
            <person name="Vollmers J."/>
            <person name="Rivas-Marin E."/>
            <person name="Kohn T."/>
            <person name="Peeters S.H."/>
            <person name="Heuer A."/>
            <person name="Rast P."/>
            <person name="Oberbeckmann S."/>
            <person name="Bunk B."/>
            <person name="Jeske O."/>
            <person name="Meyerdierks A."/>
            <person name="Storesund J.E."/>
            <person name="Kallscheuer N."/>
            <person name="Luecker S."/>
            <person name="Lage O.M."/>
            <person name="Pohl T."/>
            <person name="Merkel B.J."/>
            <person name="Hornburger P."/>
            <person name="Mueller R.-W."/>
            <person name="Bruemmer F."/>
            <person name="Labrenz M."/>
            <person name="Spormann A.M."/>
            <person name="Op Den Camp H."/>
            <person name="Overmann J."/>
            <person name="Amann R."/>
            <person name="Jetten M.S.M."/>
            <person name="Mascher T."/>
            <person name="Medema M.H."/>
            <person name="Devos D.P."/>
            <person name="Kaster A.-K."/>
            <person name="Ovreas L."/>
            <person name="Rohde M."/>
            <person name="Galperin M.Y."/>
            <person name="Jogler C."/>
        </authorList>
    </citation>
    <scope>NUCLEOTIDE SEQUENCE [LARGE SCALE GENOMIC DNA]</scope>
    <source>
        <strain evidence="11 12">Pla100</strain>
    </source>
</reference>
<comment type="caution">
    <text evidence="11">The sequence shown here is derived from an EMBL/GenBank/DDBJ whole genome shotgun (WGS) entry which is preliminary data.</text>
</comment>
<evidence type="ECO:0000256" key="2">
    <source>
        <dbReference type="ARBA" id="ARBA00022676"/>
    </source>
</evidence>
<evidence type="ECO:0000259" key="10">
    <source>
        <dbReference type="Pfam" id="PF00535"/>
    </source>
</evidence>
<feature type="compositionally biased region" description="Low complexity" evidence="8">
    <location>
        <begin position="321"/>
        <end position="332"/>
    </location>
</feature>
<keyword evidence="6 9" id="KW-1133">Transmembrane helix</keyword>
<evidence type="ECO:0000256" key="7">
    <source>
        <dbReference type="ARBA" id="ARBA00023136"/>
    </source>
</evidence>
<feature type="region of interest" description="Disordered" evidence="8">
    <location>
        <begin position="313"/>
        <end position="332"/>
    </location>
</feature>
<dbReference type="CDD" id="cd04187">
    <property type="entry name" value="DPM1_like_bac"/>
    <property type="match status" value="1"/>
</dbReference>
<keyword evidence="1" id="KW-1003">Cell membrane</keyword>
<dbReference type="EMBL" id="SJPM01000006">
    <property type="protein sequence ID" value="TWT95611.1"/>
    <property type="molecule type" value="Genomic_DNA"/>
</dbReference>
<dbReference type="GO" id="GO:0009103">
    <property type="term" value="P:lipopolysaccharide biosynthetic process"/>
    <property type="evidence" value="ECO:0007669"/>
    <property type="project" value="UniProtKB-KW"/>
</dbReference>
<protein>
    <submittedName>
        <fullName evidence="11">Undecaprenyl-phosphate 4-deoxy-4-formamido-L-arabinose transferase</fullName>
        <ecNumber evidence="11">2.4.2.53</ecNumber>
    </submittedName>
</protein>
<evidence type="ECO:0000256" key="9">
    <source>
        <dbReference type="SAM" id="Phobius"/>
    </source>
</evidence>
<evidence type="ECO:0000256" key="3">
    <source>
        <dbReference type="ARBA" id="ARBA00022679"/>
    </source>
</evidence>
<keyword evidence="7 9" id="KW-0472">Membrane</keyword>
<accession>A0A5C6A995</accession>
<dbReference type="SUPFAM" id="SSF53448">
    <property type="entry name" value="Nucleotide-diphospho-sugar transferases"/>
    <property type="match status" value="1"/>
</dbReference>
<dbReference type="RefSeq" id="WP_146578657.1">
    <property type="nucleotide sequence ID" value="NZ_SJPM01000006.1"/>
</dbReference>
<keyword evidence="2 11" id="KW-0328">Glycosyltransferase</keyword>
<name>A0A5C6A995_9BACT</name>
<dbReference type="GO" id="GO:0099621">
    <property type="term" value="F:undecaprenyl-phosphate 4-deoxy-4-formamido-L-arabinose transferase activity"/>
    <property type="evidence" value="ECO:0007669"/>
    <property type="project" value="UniProtKB-EC"/>
</dbReference>
<organism evidence="11 12">
    <name type="scientific">Neorhodopirellula pilleata</name>
    <dbReference type="NCBI Taxonomy" id="2714738"/>
    <lineage>
        <taxon>Bacteria</taxon>
        <taxon>Pseudomonadati</taxon>
        <taxon>Planctomycetota</taxon>
        <taxon>Planctomycetia</taxon>
        <taxon>Pirellulales</taxon>
        <taxon>Pirellulaceae</taxon>
        <taxon>Neorhodopirellula</taxon>
    </lineage>
</organism>
<dbReference type="GO" id="GO:0005886">
    <property type="term" value="C:plasma membrane"/>
    <property type="evidence" value="ECO:0007669"/>
    <property type="project" value="TreeGrafter"/>
</dbReference>
<keyword evidence="12" id="KW-1185">Reference proteome</keyword>
<dbReference type="Pfam" id="PF00535">
    <property type="entry name" value="Glycos_transf_2"/>
    <property type="match status" value="1"/>
</dbReference>
<keyword evidence="4 9" id="KW-0812">Transmembrane</keyword>
<evidence type="ECO:0000313" key="12">
    <source>
        <dbReference type="Proteomes" id="UP000316213"/>
    </source>
</evidence>
<proteinExistence type="predicted"/>
<dbReference type="InterPro" id="IPR029044">
    <property type="entry name" value="Nucleotide-diphossugar_trans"/>
</dbReference>
<evidence type="ECO:0000256" key="6">
    <source>
        <dbReference type="ARBA" id="ARBA00022989"/>
    </source>
</evidence>
<dbReference type="InterPro" id="IPR050256">
    <property type="entry name" value="Glycosyltransferase_2"/>
</dbReference>
<dbReference type="PANTHER" id="PTHR48090">
    <property type="entry name" value="UNDECAPRENYL-PHOSPHATE 4-DEOXY-4-FORMAMIDO-L-ARABINOSE TRANSFERASE-RELATED"/>
    <property type="match status" value="1"/>
</dbReference>